<reference evidence="4" key="1">
    <citation type="submission" date="2021-12" db="EMBL/GenBank/DDBJ databases">
        <authorList>
            <person name="King R."/>
        </authorList>
    </citation>
    <scope>NUCLEOTIDE SEQUENCE</scope>
</reference>
<feature type="region of interest" description="Disordered" evidence="3">
    <location>
        <begin position="134"/>
        <end position="162"/>
    </location>
</feature>
<dbReference type="InterPro" id="IPR002759">
    <property type="entry name" value="Pop5/Rpp14/Rnp2-like"/>
</dbReference>
<dbReference type="Gene3D" id="3.30.70.3250">
    <property type="entry name" value="Ribonuclease P, Pop5 subunit"/>
    <property type="match status" value="1"/>
</dbReference>
<dbReference type="PANTHER" id="PTHR15441">
    <property type="entry name" value="RIBONUCLEASE P PROTEIN SUBUNIT P14"/>
    <property type="match status" value="1"/>
</dbReference>
<keyword evidence="2" id="KW-0819">tRNA processing</keyword>
<dbReference type="GO" id="GO:0001682">
    <property type="term" value="P:tRNA 5'-leader removal"/>
    <property type="evidence" value="ECO:0007669"/>
    <property type="project" value="InterPro"/>
</dbReference>
<keyword evidence="5" id="KW-1185">Reference proteome</keyword>
<evidence type="ECO:0000256" key="1">
    <source>
        <dbReference type="ARBA" id="ARBA00010800"/>
    </source>
</evidence>
<organism evidence="4 5">
    <name type="scientific">Brassicogethes aeneus</name>
    <name type="common">Rape pollen beetle</name>
    <name type="synonym">Meligethes aeneus</name>
    <dbReference type="NCBI Taxonomy" id="1431903"/>
    <lineage>
        <taxon>Eukaryota</taxon>
        <taxon>Metazoa</taxon>
        <taxon>Ecdysozoa</taxon>
        <taxon>Arthropoda</taxon>
        <taxon>Hexapoda</taxon>
        <taxon>Insecta</taxon>
        <taxon>Pterygota</taxon>
        <taxon>Neoptera</taxon>
        <taxon>Endopterygota</taxon>
        <taxon>Coleoptera</taxon>
        <taxon>Polyphaga</taxon>
        <taxon>Cucujiformia</taxon>
        <taxon>Nitidulidae</taxon>
        <taxon>Meligethinae</taxon>
        <taxon>Brassicogethes</taxon>
    </lineage>
</organism>
<dbReference type="GO" id="GO:0005730">
    <property type="term" value="C:nucleolus"/>
    <property type="evidence" value="ECO:0007669"/>
    <property type="project" value="TreeGrafter"/>
</dbReference>
<sequence length="162" mass="18280">MFSVNTECRNLELAGDYTEVTPVFFKSNILQAIKNLFGEVTASVDVDVLKYNIETNRGLLRVPKTEYIKVRNSLTLYSKTLEQVHCAFRVHKASSLLLALQGSDCYDLFKNMQNCMQKYPTLYNKDLADDDEISNMAAAESQAQMSIPESTNTSEASKKDDK</sequence>
<evidence type="ECO:0000313" key="4">
    <source>
        <dbReference type="EMBL" id="CAH0550235.1"/>
    </source>
</evidence>
<dbReference type="EMBL" id="OV121133">
    <property type="protein sequence ID" value="CAH0550235.1"/>
    <property type="molecule type" value="Genomic_DNA"/>
</dbReference>
<evidence type="ECO:0000256" key="2">
    <source>
        <dbReference type="ARBA" id="ARBA00022694"/>
    </source>
</evidence>
<name>A0A9P0AW48_BRAAE</name>
<evidence type="ECO:0000256" key="3">
    <source>
        <dbReference type="SAM" id="MobiDB-lite"/>
    </source>
</evidence>
<dbReference type="PANTHER" id="PTHR15441:SF1">
    <property type="entry name" value="RIBONUCLEASE P PROTEIN SUBUNIT P14"/>
    <property type="match status" value="1"/>
</dbReference>
<dbReference type="GO" id="GO:0030681">
    <property type="term" value="C:multimeric ribonuclease P complex"/>
    <property type="evidence" value="ECO:0007669"/>
    <property type="project" value="TreeGrafter"/>
</dbReference>
<gene>
    <name evidence="4" type="ORF">MELIAE_LOCUS3100</name>
</gene>
<dbReference type="Pfam" id="PF01900">
    <property type="entry name" value="RNase_P_Rpp14"/>
    <property type="match status" value="1"/>
</dbReference>
<dbReference type="OrthoDB" id="7481291at2759"/>
<dbReference type="AlphaFoldDB" id="A0A9P0AW48"/>
<proteinExistence type="inferred from homology"/>
<dbReference type="Proteomes" id="UP001154078">
    <property type="component" value="Chromosome 2"/>
</dbReference>
<comment type="similarity">
    <text evidence="1">Belongs to the eukaryotic/archaeal RNase P protein component 2 family.</text>
</comment>
<accession>A0A9P0AW48</accession>
<dbReference type="SUPFAM" id="SSF160350">
    <property type="entry name" value="Rnp2-like"/>
    <property type="match status" value="1"/>
</dbReference>
<evidence type="ECO:0000313" key="5">
    <source>
        <dbReference type="Proteomes" id="UP001154078"/>
    </source>
</evidence>
<feature type="compositionally biased region" description="Polar residues" evidence="3">
    <location>
        <begin position="141"/>
        <end position="155"/>
    </location>
</feature>
<dbReference type="GO" id="GO:0033204">
    <property type="term" value="F:ribonuclease P RNA binding"/>
    <property type="evidence" value="ECO:0007669"/>
    <property type="project" value="TreeGrafter"/>
</dbReference>
<protein>
    <submittedName>
        <fullName evidence="4">Uncharacterized protein</fullName>
    </submittedName>
</protein>
<dbReference type="InterPro" id="IPR038085">
    <property type="entry name" value="Rnp2-like_sf"/>
</dbReference>